<evidence type="ECO:0000259" key="6">
    <source>
        <dbReference type="Pfam" id="PF00425"/>
    </source>
</evidence>
<comment type="catalytic activity">
    <reaction evidence="1">
        <text>chorismate = isochorismate</text>
        <dbReference type="Rhea" id="RHEA:18985"/>
        <dbReference type="ChEBI" id="CHEBI:29748"/>
        <dbReference type="ChEBI" id="CHEBI:29780"/>
        <dbReference type="EC" id="5.4.4.2"/>
    </reaction>
</comment>
<dbReference type="SUPFAM" id="SSF56322">
    <property type="entry name" value="ADC synthase"/>
    <property type="match status" value="1"/>
</dbReference>
<dbReference type="AlphaFoldDB" id="A0A8J7Z2B6"/>
<evidence type="ECO:0000256" key="2">
    <source>
        <dbReference type="ARBA" id="ARBA00005297"/>
    </source>
</evidence>
<comment type="similarity">
    <text evidence="2">Belongs to the isochorismate synthase family.</text>
</comment>
<evidence type="ECO:0000313" key="8">
    <source>
        <dbReference type="Proteomes" id="UP000646053"/>
    </source>
</evidence>
<evidence type="ECO:0000256" key="3">
    <source>
        <dbReference type="ARBA" id="ARBA00012824"/>
    </source>
</evidence>
<keyword evidence="8" id="KW-1185">Reference proteome</keyword>
<dbReference type="EMBL" id="WVIE01000005">
    <property type="protein sequence ID" value="NDJ16853.1"/>
    <property type="molecule type" value="Genomic_DNA"/>
</dbReference>
<dbReference type="PANTHER" id="PTHR42839">
    <property type="entry name" value="ISOCHORISMATE SYNTHASE ENTC"/>
    <property type="match status" value="1"/>
</dbReference>
<dbReference type="RefSeq" id="WP_162422360.1">
    <property type="nucleotide sequence ID" value="NZ_WVIE01000005.1"/>
</dbReference>
<evidence type="ECO:0000256" key="1">
    <source>
        <dbReference type="ARBA" id="ARBA00000799"/>
    </source>
</evidence>
<dbReference type="NCBIfam" id="TIGR00543">
    <property type="entry name" value="isochor_syn"/>
    <property type="match status" value="1"/>
</dbReference>
<name>A0A8J7Z2B6_9CYAN</name>
<evidence type="ECO:0000313" key="7">
    <source>
        <dbReference type="EMBL" id="NDJ16853.1"/>
    </source>
</evidence>
<dbReference type="EC" id="5.4.4.2" evidence="3"/>
<dbReference type="PANTHER" id="PTHR42839:SF2">
    <property type="entry name" value="ISOCHORISMATE SYNTHASE ENTC"/>
    <property type="match status" value="1"/>
</dbReference>
<feature type="domain" description="Chorismate-utilising enzyme C-terminal" evidence="6">
    <location>
        <begin position="223"/>
        <end position="479"/>
    </location>
</feature>
<proteinExistence type="inferred from homology"/>
<evidence type="ECO:0000256" key="4">
    <source>
        <dbReference type="ARBA" id="ARBA00023235"/>
    </source>
</evidence>
<reference evidence="7" key="1">
    <citation type="submission" date="2019-12" db="EMBL/GenBank/DDBJ databases">
        <title>High-Quality draft genome sequences of three cyanobacteria isolated from the limestone walls of the Old Cathedral of Coimbra.</title>
        <authorList>
            <person name="Tiago I."/>
            <person name="Soares F."/>
            <person name="Portugal A."/>
        </authorList>
    </citation>
    <scope>NUCLEOTIDE SEQUENCE</scope>
    <source>
        <strain evidence="7">A</strain>
    </source>
</reference>
<gene>
    <name evidence="7" type="ORF">GS601_06040</name>
</gene>
<dbReference type="Proteomes" id="UP000646053">
    <property type="component" value="Unassembled WGS sequence"/>
</dbReference>
<comment type="caution">
    <text evidence="7">The sequence shown here is derived from an EMBL/GenBank/DDBJ whole genome shotgun (WGS) entry which is preliminary data.</text>
</comment>
<keyword evidence="4 7" id="KW-0413">Isomerase</keyword>
<accession>A0A8J7Z2B6</accession>
<dbReference type="GO" id="GO:0008909">
    <property type="term" value="F:isochorismate synthase activity"/>
    <property type="evidence" value="ECO:0007669"/>
    <property type="project" value="UniProtKB-EC"/>
</dbReference>
<dbReference type="Pfam" id="PF00425">
    <property type="entry name" value="Chorismate_bind"/>
    <property type="match status" value="1"/>
</dbReference>
<dbReference type="InterPro" id="IPR004561">
    <property type="entry name" value="IsoChor_synthase"/>
</dbReference>
<dbReference type="InterPro" id="IPR015890">
    <property type="entry name" value="Chorismate_C"/>
</dbReference>
<evidence type="ECO:0000256" key="5">
    <source>
        <dbReference type="ARBA" id="ARBA00041564"/>
    </source>
</evidence>
<organism evidence="7 8">
    <name type="scientific">Myxacorys almedinensis A</name>
    <dbReference type="NCBI Taxonomy" id="2690445"/>
    <lineage>
        <taxon>Bacteria</taxon>
        <taxon>Bacillati</taxon>
        <taxon>Cyanobacteriota</taxon>
        <taxon>Cyanophyceae</taxon>
        <taxon>Leptolyngbyales</taxon>
        <taxon>Leptolyngbyaceae</taxon>
        <taxon>Myxacorys</taxon>
        <taxon>Myxacorys almedinensis</taxon>
    </lineage>
</organism>
<dbReference type="Gene3D" id="3.60.120.10">
    <property type="entry name" value="Anthranilate synthase"/>
    <property type="match status" value="1"/>
</dbReference>
<sequence>MTAIQYQLDQRPTYKDLYQFLLTCKESLSDHQEQRIASISLTIESVDLLAVLNSIIKPNQRHFYFEKSGHQEAILGFDIALQLKTEGARRFIKAKEFIETALAKTTQFGDLNAPFSGAHFFCNFSFFDTSEEEAFPAASVFLPAWQIARFSDLENRSNWCLQDPNDRYTVVANVVIDADFDPDLAVRKLWQTLQKIQAVRYEVVNLSDATKTFFQQKFVAPPDQFIASVCSALDLIQADHFYKVVLAQALDIFSPLPLNLVASLSNLQKLYPNCYIFSTSNGNGSTFIGASPERLVRIAEVSATRTLTTDALAGSAPRGKTPIEDAWLANSLLNSQKEIYEHQVVIDSIMQHLKTLGLSPRLAPARLLQLSNIQHLQTPIRARVLSDVHLLDAVAELHPTPAVAGAPRTLACEQIRRFESFERSLYAAPIGWVDHRGNGEFAVGIRSALIKGCQARLFAGAGIVAGSNPKKELAEVQLKLQALLNAIA</sequence>
<protein>
    <recommendedName>
        <fullName evidence="3">isochorismate synthase</fullName>
        <ecNumber evidence="3">5.4.4.2</ecNumber>
    </recommendedName>
    <alternativeName>
        <fullName evidence="5">Isochorismate mutase</fullName>
    </alternativeName>
</protein>
<dbReference type="InterPro" id="IPR005801">
    <property type="entry name" value="ADC_synthase"/>
</dbReference>